<dbReference type="EMBL" id="JBFBVU010000010">
    <property type="protein sequence ID" value="MEV8467056.1"/>
    <property type="molecule type" value="Genomic_DNA"/>
</dbReference>
<name>A0ABV3L681_9RHOB</name>
<evidence type="ECO:0000313" key="3">
    <source>
        <dbReference type="Proteomes" id="UP001553161"/>
    </source>
</evidence>
<reference evidence="2 3" key="1">
    <citation type="submission" date="2024-07" db="EMBL/GenBank/DDBJ databases">
        <authorList>
            <person name="Kang M."/>
        </authorList>
    </citation>
    <scope>NUCLEOTIDE SEQUENCE [LARGE SCALE GENOMIC DNA]</scope>
    <source>
        <strain evidence="2 3">DFM31</strain>
    </source>
</reference>
<evidence type="ECO:0000256" key="1">
    <source>
        <dbReference type="SAM" id="SignalP"/>
    </source>
</evidence>
<dbReference type="Proteomes" id="UP001553161">
    <property type="component" value="Unassembled WGS sequence"/>
</dbReference>
<comment type="caution">
    <text evidence="2">The sequence shown here is derived from an EMBL/GenBank/DDBJ whole genome shotgun (WGS) entry which is preliminary data.</text>
</comment>
<organism evidence="2 3">
    <name type="scientific">Meridianimarinicoccus marinus</name>
    <dbReference type="NCBI Taxonomy" id="3231483"/>
    <lineage>
        <taxon>Bacteria</taxon>
        <taxon>Pseudomonadati</taxon>
        <taxon>Pseudomonadota</taxon>
        <taxon>Alphaproteobacteria</taxon>
        <taxon>Rhodobacterales</taxon>
        <taxon>Paracoccaceae</taxon>
        <taxon>Meridianimarinicoccus</taxon>
    </lineage>
</organism>
<proteinExistence type="predicted"/>
<dbReference type="RefSeq" id="WP_366192839.1">
    <property type="nucleotide sequence ID" value="NZ_JBFBVU010000010.1"/>
</dbReference>
<feature type="chain" id="PRO_5046239674" evidence="1">
    <location>
        <begin position="33"/>
        <end position="198"/>
    </location>
</feature>
<keyword evidence="1" id="KW-0732">Signal</keyword>
<evidence type="ECO:0000313" key="2">
    <source>
        <dbReference type="EMBL" id="MEV8467056.1"/>
    </source>
</evidence>
<keyword evidence="3" id="KW-1185">Reference proteome</keyword>
<sequence>MNHPTKGTARGICRVMAVALAGLTLMAVPAAAQMGQGGHMMQHHGADGTGHDMRLMPGLRGDNATLRESAELQVLFHHFDALSREVDNLPDGIRTVTRASDPMVAEALISHVVGMIGRVDAGDDPQIYIQSPTLDIFFLRGDSITSTIETTEDGVVVIQTSANPEVVAALQTHAGEVTRMAEEGMHAVHMMMMERAQN</sequence>
<gene>
    <name evidence="2" type="ORF">AB0T83_09720</name>
</gene>
<protein>
    <submittedName>
        <fullName evidence="2">Uncharacterized protein</fullName>
    </submittedName>
</protein>
<accession>A0ABV3L681</accession>
<feature type="signal peptide" evidence="1">
    <location>
        <begin position="1"/>
        <end position="32"/>
    </location>
</feature>